<evidence type="ECO:0000313" key="4">
    <source>
        <dbReference type="Proteomes" id="UP001500013"/>
    </source>
</evidence>
<dbReference type="NCBIfam" id="TIGR02611">
    <property type="entry name" value="TIGR02611 family protein"/>
    <property type="match status" value="1"/>
</dbReference>
<dbReference type="RefSeq" id="WP_344059676.1">
    <property type="nucleotide sequence ID" value="NZ_BAAAPU010000004.1"/>
</dbReference>
<dbReference type="InterPro" id="IPR019099">
    <property type="entry name" value="Uncharacterised_PGPGW_TM"/>
</dbReference>
<dbReference type="Proteomes" id="UP001500013">
    <property type="component" value="Unassembled WGS sequence"/>
</dbReference>
<protein>
    <recommendedName>
        <fullName evidence="5">TIGR02611 family protein</fullName>
    </recommendedName>
</protein>
<evidence type="ECO:0000313" key="3">
    <source>
        <dbReference type="EMBL" id="GAA1974276.1"/>
    </source>
</evidence>
<keyword evidence="2" id="KW-0472">Membrane</keyword>
<comment type="caution">
    <text evidence="3">The sequence shown here is derived from an EMBL/GenBank/DDBJ whole genome shotgun (WGS) entry which is preliminary data.</text>
</comment>
<feature type="region of interest" description="Disordered" evidence="1">
    <location>
        <begin position="1"/>
        <end position="25"/>
    </location>
</feature>
<proteinExistence type="predicted"/>
<dbReference type="EMBL" id="BAAAPU010000004">
    <property type="protein sequence ID" value="GAA1974276.1"/>
    <property type="molecule type" value="Genomic_DNA"/>
</dbReference>
<dbReference type="InterPro" id="IPR013434">
    <property type="entry name" value="CHP02611"/>
</dbReference>
<sequence length="165" mass="18077">MSGPSGPHDPTADGTRTPDPVDYSDADVTLDAGEDRWAWRARLRRNPVTHAIWRTAVGVVGALVTGAGLVMVPAPGPGWLVVFFGLLILASEFEFAQRWLDFAKHHVSRWNDWIMGQALWVRGLVALGTLALVWVVVWGYLAVAGVPQFAPEWAEQLLTRLPGVD</sequence>
<evidence type="ECO:0000256" key="1">
    <source>
        <dbReference type="SAM" id="MobiDB-lite"/>
    </source>
</evidence>
<reference evidence="3 4" key="1">
    <citation type="journal article" date="2019" name="Int. J. Syst. Evol. Microbiol.">
        <title>The Global Catalogue of Microorganisms (GCM) 10K type strain sequencing project: providing services to taxonomists for standard genome sequencing and annotation.</title>
        <authorList>
            <consortium name="The Broad Institute Genomics Platform"/>
            <consortium name="The Broad Institute Genome Sequencing Center for Infectious Disease"/>
            <person name="Wu L."/>
            <person name="Ma J."/>
        </authorList>
    </citation>
    <scope>NUCLEOTIDE SEQUENCE [LARGE SCALE GENOMIC DNA]</scope>
    <source>
        <strain evidence="3 4">JCM 15628</strain>
    </source>
</reference>
<gene>
    <name evidence="3" type="ORF">GCM10009817_13080</name>
</gene>
<keyword evidence="2" id="KW-0812">Transmembrane</keyword>
<keyword evidence="2" id="KW-1133">Transmembrane helix</keyword>
<name>A0ABN2RSR6_9MICO</name>
<accession>A0ABN2RSR6</accession>
<dbReference type="Pfam" id="PF09656">
    <property type="entry name" value="PGPGW"/>
    <property type="match status" value="1"/>
</dbReference>
<feature type="transmembrane region" description="Helical" evidence="2">
    <location>
        <begin position="51"/>
        <end position="72"/>
    </location>
</feature>
<evidence type="ECO:0008006" key="5">
    <source>
        <dbReference type="Google" id="ProtNLM"/>
    </source>
</evidence>
<keyword evidence="4" id="KW-1185">Reference proteome</keyword>
<evidence type="ECO:0000256" key="2">
    <source>
        <dbReference type="SAM" id="Phobius"/>
    </source>
</evidence>
<feature type="transmembrane region" description="Helical" evidence="2">
    <location>
        <begin position="119"/>
        <end position="141"/>
    </location>
</feature>
<feature type="transmembrane region" description="Helical" evidence="2">
    <location>
        <begin position="78"/>
        <end position="96"/>
    </location>
</feature>
<organism evidence="3 4">
    <name type="scientific">Terrabacter lapilli</name>
    <dbReference type="NCBI Taxonomy" id="436231"/>
    <lineage>
        <taxon>Bacteria</taxon>
        <taxon>Bacillati</taxon>
        <taxon>Actinomycetota</taxon>
        <taxon>Actinomycetes</taxon>
        <taxon>Micrococcales</taxon>
        <taxon>Intrasporangiaceae</taxon>
        <taxon>Terrabacter</taxon>
    </lineage>
</organism>